<dbReference type="AlphaFoldDB" id="A0A6A5TAP2"/>
<evidence type="ECO:0000313" key="3">
    <source>
        <dbReference type="Proteomes" id="UP000800035"/>
    </source>
</evidence>
<feature type="region of interest" description="Disordered" evidence="1">
    <location>
        <begin position="277"/>
        <end position="298"/>
    </location>
</feature>
<protein>
    <submittedName>
        <fullName evidence="2">Uncharacterized protein</fullName>
    </submittedName>
</protein>
<name>A0A6A5TAP2_9PLEO</name>
<gene>
    <name evidence="2" type="ORF">CC80DRAFT_555132</name>
</gene>
<dbReference type="Proteomes" id="UP000800035">
    <property type="component" value="Unassembled WGS sequence"/>
</dbReference>
<organism evidence="2 3">
    <name type="scientific">Byssothecium circinans</name>
    <dbReference type="NCBI Taxonomy" id="147558"/>
    <lineage>
        <taxon>Eukaryota</taxon>
        <taxon>Fungi</taxon>
        <taxon>Dikarya</taxon>
        <taxon>Ascomycota</taxon>
        <taxon>Pezizomycotina</taxon>
        <taxon>Dothideomycetes</taxon>
        <taxon>Pleosporomycetidae</taxon>
        <taxon>Pleosporales</taxon>
        <taxon>Massarineae</taxon>
        <taxon>Massarinaceae</taxon>
        <taxon>Byssothecium</taxon>
    </lineage>
</organism>
<reference evidence="2" key="1">
    <citation type="journal article" date="2020" name="Stud. Mycol.">
        <title>101 Dothideomycetes genomes: a test case for predicting lifestyles and emergence of pathogens.</title>
        <authorList>
            <person name="Haridas S."/>
            <person name="Albert R."/>
            <person name="Binder M."/>
            <person name="Bloem J."/>
            <person name="Labutti K."/>
            <person name="Salamov A."/>
            <person name="Andreopoulos B."/>
            <person name="Baker S."/>
            <person name="Barry K."/>
            <person name="Bills G."/>
            <person name="Bluhm B."/>
            <person name="Cannon C."/>
            <person name="Castanera R."/>
            <person name="Culley D."/>
            <person name="Daum C."/>
            <person name="Ezra D."/>
            <person name="Gonzalez J."/>
            <person name="Henrissat B."/>
            <person name="Kuo A."/>
            <person name="Liang C."/>
            <person name="Lipzen A."/>
            <person name="Lutzoni F."/>
            <person name="Magnuson J."/>
            <person name="Mondo S."/>
            <person name="Nolan M."/>
            <person name="Ohm R."/>
            <person name="Pangilinan J."/>
            <person name="Park H.-J."/>
            <person name="Ramirez L."/>
            <person name="Alfaro M."/>
            <person name="Sun H."/>
            <person name="Tritt A."/>
            <person name="Yoshinaga Y."/>
            <person name="Zwiers L.-H."/>
            <person name="Turgeon B."/>
            <person name="Goodwin S."/>
            <person name="Spatafora J."/>
            <person name="Crous P."/>
            <person name="Grigoriev I."/>
        </authorList>
    </citation>
    <scope>NUCLEOTIDE SEQUENCE</scope>
    <source>
        <strain evidence="2">CBS 675.92</strain>
    </source>
</reference>
<accession>A0A6A5TAP2</accession>
<feature type="compositionally biased region" description="Pro residues" evidence="1">
    <location>
        <begin position="20"/>
        <end position="37"/>
    </location>
</feature>
<keyword evidence="3" id="KW-1185">Reference proteome</keyword>
<evidence type="ECO:0000313" key="2">
    <source>
        <dbReference type="EMBL" id="KAF1949661.1"/>
    </source>
</evidence>
<sequence length="358" mass="38971">MASTRPKKGTTNPLDDDPADPPANKPTAPTPSPPPTPVTVKYLLNLRDDFTSPSLLPHTIYYLTVTTPSTDSWHYHGPVATFAALIPYIEHAIHQSASKAALTKWKALLHRDRTRASTWQQNEWGHFVLPERGPSITETGITRLVIPAQGFQKEEGVETVLEVVREVNEEVVEVLPAPVYTVSHHGLIPTDLQSIPGKQYRLSLAAKSGLSTHTPAPMATTSSLLRPLASFVSTASAKAAARAAMQSLMRDHASVMTSEDWGGRSWIEKSRVKKKKATAGMGNSALGEKKGVKRKWREEPPPSSALLMAFCVLGRWEVRVRYEDPLAGAVERLDGLGAGEGVLGGKRGRWRVAGGFEV</sequence>
<proteinExistence type="predicted"/>
<dbReference type="OrthoDB" id="443772at2759"/>
<feature type="region of interest" description="Disordered" evidence="1">
    <location>
        <begin position="1"/>
        <end position="38"/>
    </location>
</feature>
<dbReference type="EMBL" id="ML977034">
    <property type="protein sequence ID" value="KAF1949661.1"/>
    <property type="molecule type" value="Genomic_DNA"/>
</dbReference>
<evidence type="ECO:0000256" key="1">
    <source>
        <dbReference type="SAM" id="MobiDB-lite"/>
    </source>
</evidence>